<feature type="compositionally biased region" description="Low complexity" evidence="1">
    <location>
        <begin position="203"/>
        <end position="215"/>
    </location>
</feature>
<gene>
    <name evidence="2" type="ORF">GA0074695_5769</name>
</gene>
<evidence type="ECO:0000256" key="1">
    <source>
        <dbReference type="SAM" id="MobiDB-lite"/>
    </source>
</evidence>
<evidence type="ECO:0000313" key="2">
    <source>
        <dbReference type="EMBL" id="SCF33719.1"/>
    </source>
</evidence>
<dbReference type="AlphaFoldDB" id="A0A1C4ZLF1"/>
<feature type="region of interest" description="Disordered" evidence="1">
    <location>
        <begin position="1"/>
        <end position="21"/>
    </location>
</feature>
<dbReference type="Proteomes" id="UP000198242">
    <property type="component" value="Chromosome I"/>
</dbReference>
<accession>A0A1C4ZLF1</accession>
<evidence type="ECO:0000313" key="3">
    <source>
        <dbReference type="Proteomes" id="UP000198242"/>
    </source>
</evidence>
<protein>
    <recommendedName>
        <fullName evidence="4">Dynamin family protein</fullName>
    </recommendedName>
</protein>
<dbReference type="OrthoDB" id="3377891at2"/>
<evidence type="ECO:0008006" key="4">
    <source>
        <dbReference type="Google" id="ProtNLM"/>
    </source>
</evidence>
<keyword evidence="3" id="KW-1185">Reference proteome</keyword>
<proteinExistence type="predicted"/>
<dbReference type="EMBL" id="LT607411">
    <property type="protein sequence ID" value="SCF33719.1"/>
    <property type="molecule type" value="Genomic_DNA"/>
</dbReference>
<feature type="region of interest" description="Disordered" evidence="1">
    <location>
        <begin position="198"/>
        <end position="226"/>
    </location>
</feature>
<sequence length="520" mass="53804">MKPGSLPSAGVPDPGGPPQLPRCVPLPARLGAAVPNPDDPLAVVAAGPAGAGRRELLAGLLGVEPGMLAVPAGSYLLVNHAKAPTRAAYVPGYRQPHSYGADPLAAGPALARPPRRVELSLPDPLLRHFALLDSPDTGSLGVAAARVLLDAVGRAGALLFVISADQVFTAAELHLLAEVARARVEVVFAVTPGAAGWATAAEGPTTTDGTGASGPSGPPAPRAAENPVDPVQVSVAAHRAALLSAVPDLAAARWHPVRPVDHAALRRALVGWAADEGLRRASTRPPEPPGAHARVAVMPGLEPGDLTERLDGQARACAQRMRQHIALELANIHLRVVQEIVFGVGCAGLPQLLDQEMAALSLLATAQCDEAVRGIVDDATARIFEAPLAEGVRRRIVHAVRWGLADQPAGQELDKVLLITSTAGVADLTGSGALDALAALPGSPRDEALPPIGLALSGACWQQWRAPGNDDPNSARSWAQRALREVELELTREVSRRFEAVRLSLGAVLTDALDHGILLA</sequence>
<reference evidence="3" key="1">
    <citation type="submission" date="2016-06" db="EMBL/GenBank/DDBJ databases">
        <authorList>
            <person name="Varghese N."/>
            <person name="Submissions Spin"/>
        </authorList>
    </citation>
    <scope>NUCLEOTIDE SEQUENCE [LARGE SCALE GENOMIC DNA]</scope>
    <source>
        <strain evidence="3">DSM 43909</strain>
    </source>
</reference>
<dbReference type="RefSeq" id="WP_089009038.1">
    <property type="nucleotide sequence ID" value="NZ_LT607411.1"/>
</dbReference>
<name>A0A1C4ZLF1_MICVI</name>
<organism evidence="2 3">
    <name type="scientific">Micromonospora viridifaciens</name>
    <dbReference type="NCBI Taxonomy" id="1881"/>
    <lineage>
        <taxon>Bacteria</taxon>
        <taxon>Bacillati</taxon>
        <taxon>Actinomycetota</taxon>
        <taxon>Actinomycetes</taxon>
        <taxon>Micromonosporales</taxon>
        <taxon>Micromonosporaceae</taxon>
        <taxon>Micromonospora</taxon>
    </lineage>
</organism>